<accession>A0A1P8W9W2</accession>
<organism evidence="1 2">
    <name type="scientific">Fuerstiella marisgermanici</name>
    <dbReference type="NCBI Taxonomy" id="1891926"/>
    <lineage>
        <taxon>Bacteria</taxon>
        <taxon>Pseudomonadati</taxon>
        <taxon>Planctomycetota</taxon>
        <taxon>Planctomycetia</taxon>
        <taxon>Planctomycetales</taxon>
        <taxon>Planctomycetaceae</taxon>
        <taxon>Fuerstiella</taxon>
    </lineage>
</organism>
<dbReference type="Proteomes" id="UP000187735">
    <property type="component" value="Chromosome"/>
</dbReference>
<dbReference type="AlphaFoldDB" id="A0A1P8W9W2"/>
<reference evidence="1 2" key="1">
    <citation type="journal article" date="2016" name="Front. Microbiol.">
        <title>Fuerstia marisgermanicae gen. nov., sp. nov., an Unusual Member of the Phylum Planctomycetes from the German Wadden Sea.</title>
        <authorList>
            <person name="Kohn T."/>
            <person name="Heuer A."/>
            <person name="Jogler M."/>
            <person name="Vollmers J."/>
            <person name="Boedeker C."/>
            <person name="Bunk B."/>
            <person name="Rast P."/>
            <person name="Borchert D."/>
            <person name="Glockner I."/>
            <person name="Freese H.M."/>
            <person name="Klenk H.P."/>
            <person name="Overmann J."/>
            <person name="Kaster A.K."/>
            <person name="Rohde M."/>
            <person name="Wiegand S."/>
            <person name="Jogler C."/>
        </authorList>
    </citation>
    <scope>NUCLEOTIDE SEQUENCE [LARGE SCALE GENOMIC DNA]</scope>
    <source>
        <strain evidence="1 2">NH11</strain>
    </source>
</reference>
<sequence>MARSENGLWNLSTKQNRRLFPKGTSRRSQCSTDWQNGSKPVSALKALFSRLTHAHGEQQVCPERLVARLYRQHVIAGGDSVVEVPTFNGFEFYR</sequence>
<name>A0A1P8W9W2_9PLAN</name>
<dbReference type="KEGG" id="fmr:Fuma_00432"/>
<gene>
    <name evidence="1" type="ORF">Fuma_00432</name>
</gene>
<evidence type="ECO:0000313" key="2">
    <source>
        <dbReference type="Proteomes" id="UP000187735"/>
    </source>
</evidence>
<dbReference type="EMBL" id="CP017641">
    <property type="protein sequence ID" value="APZ90848.1"/>
    <property type="molecule type" value="Genomic_DNA"/>
</dbReference>
<proteinExistence type="predicted"/>
<evidence type="ECO:0000313" key="1">
    <source>
        <dbReference type="EMBL" id="APZ90848.1"/>
    </source>
</evidence>
<keyword evidence="2" id="KW-1185">Reference proteome</keyword>
<protein>
    <submittedName>
        <fullName evidence="1">Uncharacterized protein</fullName>
    </submittedName>
</protein>